<dbReference type="SMART" id="SM00448">
    <property type="entry name" value="REC"/>
    <property type="match status" value="1"/>
</dbReference>
<evidence type="ECO:0000313" key="10">
    <source>
        <dbReference type="EMBL" id="KZE77715.1"/>
    </source>
</evidence>
<evidence type="ECO:0000259" key="9">
    <source>
        <dbReference type="PROSITE" id="PS51755"/>
    </source>
</evidence>
<keyword evidence="3" id="KW-0805">Transcription regulation</keyword>
<evidence type="ECO:0000256" key="4">
    <source>
        <dbReference type="ARBA" id="ARBA00023125"/>
    </source>
</evidence>
<gene>
    <name evidence="10" type="ORF">AV654_20875</name>
</gene>
<dbReference type="AlphaFoldDB" id="A0A161SBW0"/>
<dbReference type="Gene3D" id="3.40.50.2300">
    <property type="match status" value="1"/>
</dbReference>
<dbReference type="InterPro" id="IPR039420">
    <property type="entry name" value="WalR-like"/>
</dbReference>
<protein>
    <recommendedName>
        <fullName evidence="12">DNA-binding response regulator</fullName>
    </recommendedName>
</protein>
<dbReference type="OrthoDB" id="2636025at2"/>
<dbReference type="GO" id="GO:0000976">
    <property type="term" value="F:transcription cis-regulatory region binding"/>
    <property type="evidence" value="ECO:0007669"/>
    <property type="project" value="TreeGrafter"/>
</dbReference>
<feature type="domain" description="OmpR/PhoB-type" evidence="9">
    <location>
        <begin position="146"/>
        <end position="248"/>
    </location>
</feature>
<dbReference type="GO" id="GO:0005829">
    <property type="term" value="C:cytosol"/>
    <property type="evidence" value="ECO:0007669"/>
    <property type="project" value="TreeGrafter"/>
</dbReference>
<dbReference type="SMART" id="SM00862">
    <property type="entry name" value="Trans_reg_C"/>
    <property type="match status" value="1"/>
</dbReference>
<dbReference type="PANTHER" id="PTHR48111:SF4">
    <property type="entry name" value="DNA-BINDING DUAL TRANSCRIPTIONAL REGULATOR OMPR"/>
    <property type="match status" value="1"/>
</dbReference>
<keyword evidence="4 7" id="KW-0238">DNA-binding</keyword>
<dbReference type="GO" id="GO:0032993">
    <property type="term" value="C:protein-DNA complex"/>
    <property type="evidence" value="ECO:0007669"/>
    <property type="project" value="TreeGrafter"/>
</dbReference>
<feature type="DNA-binding region" description="OmpR/PhoB-type" evidence="7">
    <location>
        <begin position="146"/>
        <end position="248"/>
    </location>
</feature>
<comment type="caution">
    <text evidence="10">The sequence shown here is derived from an EMBL/GenBank/DDBJ whole genome shotgun (WGS) entry which is preliminary data.</text>
</comment>
<evidence type="ECO:0000256" key="5">
    <source>
        <dbReference type="ARBA" id="ARBA00023163"/>
    </source>
</evidence>
<keyword evidence="5" id="KW-0804">Transcription</keyword>
<evidence type="ECO:0000256" key="2">
    <source>
        <dbReference type="ARBA" id="ARBA00023012"/>
    </source>
</evidence>
<evidence type="ECO:0008006" key="12">
    <source>
        <dbReference type="Google" id="ProtNLM"/>
    </source>
</evidence>
<accession>A0A161SBW0</accession>
<dbReference type="PROSITE" id="PS51755">
    <property type="entry name" value="OMPR_PHOB"/>
    <property type="match status" value="1"/>
</dbReference>
<dbReference type="GO" id="GO:0006355">
    <property type="term" value="P:regulation of DNA-templated transcription"/>
    <property type="evidence" value="ECO:0007669"/>
    <property type="project" value="InterPro"/>
</dbReference>
<dbReference type="PANTHER" id="PTHR48111">
    <property type="entry name" value="REGULATOR OF RPOS"/>
    <property type="match status" value="1"/>
</dbReference>
<dbReference type="InterPro" id="IPR036388">
    <property type="entry name" value="WH-like_DNA-bd_sf"/>
</dbReference>
<dbReference type="Pfam" id="PF00486">
    <property type="entry name" value="Trans_reg_C"/>
    <property type="match status" value="1"/>
</dbReference>
<organism evidence="10 11">
    <name type="scientific">Paenibacillus elgii</name>
    <dbReference type="NCBI Taxonomy" id="189691"/>
    <lineage>
        <taxon>Bacteria</taxon>
        <taxon>Bacillati</taxon>
        <taxon>Bacillota</taxon>
        <taxon>Bacilli</taxon>
        <taxon>Bacillales</taxon>
        <taxon>Paenibacillaceae</taxon>
        <taxon>Paenibacillus</taxon>
    </lineage>
</organism>
<sequence length="249" mass="28336">MYDKMIAVEVNVPMDKLQLEGPILIADDDASLVSFLQEYFGALNCRVLAASDGQRAVELVKTEAPSFIILDIMMPFMDGTTACWEIRKISSAPIVMLTAKIEEEDKIRGFERGADDYLCKPFSPRELVARMQAILRRMRTSEQKASGLILNNNANLSYDSESHRFYWKKAPLQFTYQEAQIVITLLKMQGKVCTREHLLNVLYPLGDKDVVDRIVDVHIGNIRQKIRDTDPGFDLIETVRSIGYRLKEG</sequence>
<feature type="domain" description="Response regulatory" evidence="8">
    <location>
        <begin position="22"/>
        <end position="135"/>
    </location>
</feature>
<dbReference type="Pfam" id="PF00072">
    <property type="entry name" value="Response_reg"/>
    <property type="match status" value="1"/>
</dbReference>
<evidence type="ECO:0000259" key="8">
    <source>
        <dbReference type="PROSITE" id="PS50110"/>
    </source>
</evidence>
<dbReference type="RefSeq" id="WP_063183570.1">
    <property type="nucleotide sequence ID" value="NZ_CP121215.1"/>
</dbReference>
<dbReference type="InterPro" id="IPR016032">
    <property type="entry name" value="Sig_transdc_resp-reg_C-effctor"/>
</dbReference>
<feature type="modified residue" description="4-aspartylphosphate" evidence="6">
    <location>
        <position position="71"/>
    </location>
</feature>
<evidence type="ECO:0000256" key="7">
    <source>
        <dbReference type="PROSITE-ProRule" id="PRU01091"/>
    </source>
</evidence>
<dbReference type="InterPro" id="IPR001867">
    <property type="entry name" value="OmpR/PhoB-type_DNA-bd"/>
</dbReference>
<dbReference type="Gene3D" id="1.10.10.10">
    <property type="entry name" value="Winged helix-like DNA-binding domain superfamily/Winged helix DNA-binding domain"/>
    <property type="match status" value="1"/>
</dbReference>
<keyword evidence="2" id="KW-0902">Two-component regulatory system</keyword>
<dbReference type="GO" id="GO:0000156">
    <property type="term" value="F:phosphorelay response regulator activity"/>
    <property type="evidence" value="ECO:0007669"/>
    <property type="project" value="TreeGrafter"/>
</dbReference>
<evidence type="ECO:0000313" key="11">
    <source>
        <dbReference type="Proteomes" id="UP000076563"/>
    </source>
</evidence>
<dbReference type="Gene3D" id="6.10.250.690">
    <property type="match status" value="1"/>
</dbReference>
<proteinExistence type="predicted"/>
<evidence type="ECO:0000256" key="6">
    <source>
        <dbReference type="PROSITE-ProRule" id="PRU00169"/>
    </source>
</evidence>
<keyword evidence="1 6" id="KW-0597">Phosphoprotein</keyword>
<dbReference type="CDD" id="cd00383">
    <property type="entry name" value="trans_reg_C"/>
    <property type="match status" value="1"/>
</dbReference>
<reference evidence="11" key="1">
    <citation type="submission" date="2016-01" db="EMBL/GenBank/DDBJ databases">
        <title>Draft genome of Chromobacterium sp. F49.</title>
        <authorList>
            <person name="Hong K.W."/>
        </authorList>
    </citation>
    <scope>NUCLEOTIDE SEQUENCE [LARGE SCALE GENOMIC DNA]</scope>
    <source>
        <strain evidence="11">M63</strain>
    </source>
</reference>
<dbReference type="EMBL" id="LQRA01000059">
    <property type="protein sequence ID" value="KZE77715.1"/>
    <property type="molecule type" value="Genomic_DNA"/>
</dbReference>
<dbReference type="Proteomes" id="UP000076563">
    <property type="component" value="Unassembled WGS sequence"/>
</dbReference>
<keyword evidence="11" id="KW-1185">Reference proteome</keyword>
<name>A0A161SBW0_9BACL</name>
<dbReference type="PROSITE" id="PS50110">
    <property type="entry name" value="RESPONSE_REGULATORY"/>
    <property type="match status" value="1"/>
</dbReference>
<dbReference type="SUPFAM" id="SSF52172">
    <property type="entry name" value="CheY-like"/>
    <property type="match status" value="1"/>
</dbReference>
<dbReference type="SUPFAM" id="SSF46894">
    <property type="entry name" value="C-terminal effector domain of the bipartite response regulators"/>
    <property type="match status" value="1"/>
</dbReference>
<dbReference type="InterPro" id="IPR011006">
    <property type="entry name" value="CheY-like_superfamily"/>
</dbReference>
<evidence type="ECO:0000256" key="1">
    <source>
        <dbReference type="ARBA" id="ARBA00022553"/>
    </source>
</evidence>
<evidence type="ECO:0000256" key="3">
    <source>
        <dbReference type="ARBA" id="ARBA00023015"/>
    </source>
</evidence>
<dbReference type="InterPro" id="IPR001789">
    <property type="entry name" value="Sig_transdc_resp-reg_receiver"/>
</dbReference>